<dbReference type="RefSeq" id="WP_307060382.1">
    <property type="nucleotide sequence ID" value="NZ_JAUSUH010000004.1"/>
</dbReference>
<reference evidence="4 5" key="1">
    <citation type="submission" date="2023-07" db="EMBL/GenBank/DDBJ databases">
        <title>Genomic Encyclopedia of Type Strains, Phase IV (KMG-IV): sequencing the most valuable type-strain genomes for metagenomic binning, comparative biology and taxonomic classification.</title>
        <authorList>
            <person name="Goeker M."/>
        </authorList>
    </citation>
    <scope>NUCLEOTIDE SEQUENCE [LARGE SCALE GENOMIC DNA]</scope>
    <source>
        <strain evidence="4 5">DSM 1277</strain>
    </source>
</reference>
<comment type="pathway">
    <text evidence="1">Cofactor biosynthesis; pyrroloquinoline quinone biosynthesis.</text>
</comment>
<evidence type="ECO:0000256" key="1">
    <source>
        <dbReference type="ARBA" id="ARBA00004886"/>
    </source>
</evidence>
<comment type="subunit">
    <text evidence="2">Monomer. Interacts with PqqE.</text>
</comment>
<dbReference type="EMBL" id="JAUSUH010000004">
    <property type="protein sequence ID" value="MDQ0347771.1"/>
    <property type="molecule type" value="Genomic_DNA"/>
</dbReference>
<dbReference type="Gene3D" id="1.10.10.1150">
    <property type="entry name" value="Coenzyme PQQ synthesis protein D (PqqD)"/>
    <property type="match status" value="1"/>
</dbReference>
<evidence type="ECO:0000256" key="2">
    <source>
        <dbReference type="ARBA" id="ARBA00011741"/>
    </source>
</evidence>
<proteinExistence type="predicted"/>
<dbReference type="InterPro" id="IPR022479">
    <property type="entry name" value="PqqD_bac"/>
</dbReference>
<comment type="caution">
    <text evidence="4">The sequence shown here is derived from an EMBL/GenBank/DDBJ whole genome shotgun (WGS) entry which is preliminary data.</text>
</comment>
<keyword evidence="5" id="KW-1185">Reference proteome</keyword>
<dbReference type="Proteomes" id="UP001238467">
    <property type="component" value="Unassembled WGS sequence"/>
</dbReference>
<evidence type="ECO:0000313" key="5">
    <source>
        <dbReference type="Proteomes" id="UP001238467"/>
    </source>
</evidence>
<dbReference type="Pfam" id="PF05402">
    <property type="entry name" value="PqqD"/>
    <property type="match status" value="1"/>
</dbReference>
<protein>
    <submittedName>
        <fullName evidence="4">Coenzyme PQQ biosynthesis protein PqqD</fullName>
    </submittedName>
</protein>
<evidence type="ECO:0000256" key="3">
    <source>
        <dbReference type="ARBA" id="ARBA00022905"/>
    </source>
</evidence>
<name>A0ABU0DHI2_9HYPH</name>
<gene>
    <name evidence="4" type="ORF">J2S76_002198</name>
</gene>
<dbReference type="NCBIfam" id="TIGR03859">
    <property type="entry name" value="PQQ_PqqD"/>
    <property type="match status" value="1"/>
</dbReference>
<dbReference type="InterPro" id="IPR008792">
    <property type="entry name" value="PQQD"/>
</dbReference>
<dbReference type="InterPro" id="IPR041881">
    <property type="entry name" value="PqqD_sf"/>
</dbReference>
<organism evidence="4 5">
    <name type="scientific">Ancylobacter vacuolatus</name>
    <dbReference type="NCBI Taxonomy" id="223389"/>
    <lineage>
        <taxon>Bacteria</taxon>
        <taxon>Pseudomonadati</taxon>
        <taxon>Pseudomonadota</taxon>
        <taxon>Alphaproteobacteria</taxon>
        <taxon>Hyphomicrobiales</taxon>
        <taxon>Xanthobacteraceae</taxon>
        <taxon>Ancylobacter</taxon>
    </lineage>
</organism>
<keyword evidence="3" id="KW-0884">PQQ biosynthesis</keyword>
<accession>A0ABU0DHI2</accession>
<evidence type="ECO:0000313" key="4">
    <source>
        <dbReference type="EMBL" id="MDQ0347771.1"/>
    </source>
</evidence>
<sequence>MTATLAATGVPKLARGVRLRHDEARGQWVLLAPERVLNPDPVAVEILKKVDGARSIDAIVDELATAFTVERTTVATDVDAFLSGLAEKGLIEVTSPVIGDAAS</sequence>